<dbReference type="Proteomes" id="UP000808146">
    <property type="component" value="Unassembled WGS sequence"/>
</dbReference>
<dbReference type="InterPro" id="IPR031982">
    <property type="entry name" value="PilE-like"/>
</dbReference>
<keyword evidence="2" id="KW-1133">Transmembrane helix</keyword>
<dbReference type="NCBIfam" id="TIGR02532">
    <property type="entry name" value="IV_pilin_GFxxxE"/>
    <property type="match status" value="1"/>
</dbReference>
<dbReference type="PRINTS" id="PR00813">
    <property type="entry name" value="BCTERIALGSPG"/>
</dbReference>
<keyword evidence="2" id="KW-0812">Transmembrane</keyword>
<reference evidence="3" key="1">
    <citation type="submission" date="2020-10" db="EMBL/GenBank/DDBJ databases">
        <title>Connecting structure to function with the recovery of over 1000 high-quality activated sludge metagenome-assembled genomes encoding full-length rRNA genes using long-read sequencing.</title>
        <authorList>
            <person name="Singleton C.M."/>
            <person name="Petriglieri F."/>
            <person name="Kristensen J.M."/>
            <person name="Kirkegaard R.H."/>
            <person name="Michaelsen T.Y."/>
            <person name="Andersen M.H."/>
            <person name="Karst S.M."/>
            <person name="Dueholm M.S."/>
            <person name="Nielsen P.H."/>
            <person name="Albertsen M."/>
        </authorList>
    </citation>
    <scope>NUCLEOTIDE SEQUENCE</scope>
    <source>
        <strain evidence="3">OdNE_18-Q3-R46-58_BAT3C.305</strain>
    </source>
</reference>
<gene>
    <name evidence="3" type="ORF">IPN75_01315</name>
</gene>
<sequence length="141" mass="14742">MRPAVQRGFTLIEVMIVVAILGVIAAIAFPSYMESVRKSRRADAKSALMAASQAMEKYFTERQTYATATLGSNATDVYPTTSPDGYYTLSFSVASTASAYSLQAAPTAGKGQTSDKCGTFSINQLGAKGVSGGSLNAAACW</sequence>
<organism evidence="3 4">
    <name type="scientific">Candidatus Dechloromonas phosphorivorans</name>
    <dbReference type="NCBI Taxonomy" id="2899244"/>
    <lineage>
        <taxon>Bacteria</taxon>
        <taxon>Pseudomonadati</taxon>
        <taxon>Pseudomonadota</taxon>
        <taxon>Betaproteobacteria</taxon>
        <taxon>Rhodocyclales</taxon>
        <taxon>Azonexaceae</taxon>
        <taxon>Dechloromonas</taxon>
    </lineage>
</organism>
<keyword evidence="2" id="KW-0472">Membrane</keyword>
<dbReference type="PANTHER" id="PTHR30093">
    <property type="entry name" value="GENERAL SECRETION PATHWAY PROTEIN G"/>
    <property type="match status" value="1"/>
</dbReference>
<name>A0A9D7QGE5_9RHOO</name>
<dbReference type="SUPFAM" id="SSF54523">
    <property type="entry name" value="Pili subunits"/>
    <property type="match status" value="1"/>
</dbReference>
<dbReference type="AlphaFoldDB" id="A0A9D7QGE5"/>
<dbReference type="Pfam" id="PF16732">
    <property type="entry name" value="ComP_DUS"/>
    <property type="match status" value="1"/>
</dbReference>
<dbReference type="Gene3D" id="3.30.700.10">
    <property type="entry name" value="Glycoprotein, Type 4 Pilin"/>
    <property type="match status" value="1"/>
</dbReference>
<evidence type="ECO:0000256" key="2">
    <source>
        <dbReference type="SAM" id="Phobius"/>
    </source>
</evidence>
<dbReference type="InterPro" id="IPR000983">
    <property type="entry name" value="Bac_GSPG_pilin"/>
</dbReference>
<comment type="caution">
    <text evidence="3">The sequence shown here is derived from an EMBL/GenBank/DDBJ whole genome shotgun (WGS) entry which is preliminary data.</text>
</comment>
<dbReference type="Pfam" id="PF07963">
    <property type="entry name" value="N_methyl"/>
    <property type="match status" value="1"/>
</dbReference>
<keyword evidence="1" id="KW-0488">Methylation</keyword>
<dbReference type="GO" id="GO:0043683">
    <property type="term" value="P:type IV pilus assembly"/>
    <property type="evidence" value="ECO:0007669"/>
    <property type="project" value="InterPro"/>
</dbReference>
<dbReference type="GO" id="GO:0015628">
    <property type="term" value="P:protein secretion by the type II secretion system"/>
    <property type="evidence" value="ECO:0007669"/>
    <property type="project" value="InterPro"/>
</dbReference>
<protein>
    <submittedName>
        <fullName evidence="3">Type IV pilin protein</fullName>
    </submittedName>
</protein>
<dbReference type="PROSITE" id="PS00409">
    <property type="entry name" value="PROKAR_NTER_METHYL"/>
    <property type="match status" value="1"/>
</dbReference>
<dbReference type="EMBL" id="JADKBR010000001">
    <property type="protein sequence ID" value="MBK8889101.1"/>
    <property type="molecule type" value="Genomic_DNA"/>
</dbReference>
<evidence type="ECO:0000256" key="1">
    <source>
        <dbReference type="ARBA" id="ARBA00022481"/>
    </source>
</evidence>
<feature type="transmembrane region" description="Helical" evidence="2">
    <location>
        <begin position="12"/>
        <end position="32"/>
    </location>
</feature>
<dbReference type="GO" id="GO:0015627">
    <property type="term" value="C:type II protein secretion system complex"/>
    <property type="evidence" value="ECO:0007669"/>
    <property type="project" value="InterPro"/>
</dbReference>
<evidence type="ECO:0000313" key="3">
    <source>
        <dbReference type="EMBL" id="MBK8889101.1"/>
    </source>
</evidence>
<accession>A0A9D7QGE5</accession>
<proteinExistence type="predicted"/>
<dbReference type="InterPro" id="IPR045584">
    <property type="entry name" value="Pilin-like"/>
</dbReference>
<dbReference type="InterPro" id="IPR012902">
    <property type="entry name" value="N_methyl_site"/>
</dbReference>
<evidence type="ECO:0000313" key="4">
    <source>
        <dbReference type="Proteomes" id="UP000808146"/>
    </source>
</evidence>
<dbReference type="PANTHER" id="PTHR30093:SF47">
    <property type="entry name" value="TYPE IV PILUS NON-CORE MINOR PILIN PILE"/>
    <property type="match status" value="1"/>
</dbReference>